<sequence length="149" mass="16678">MSKKIIALSVLLLAISSCGFQPMKNQGAIKVGSISFAESVPSSIKDKLKILQNDRSNNLGLIIENYELKERKTYGGNALRPLEAEIKGEIEIVISNGENTINKKLVVVKNYSVNELNPLSERETIRKLEQVIQTQLIDQIILEVRLLEM</sequence>
<keyword evidence="1" id="KW-0732">Signal</keyword>
<gene>
    <name evidence="2" type="ORF">ISR29_05065</name>
</gene>
<name>A0A937M2Q0_9GAMM</name>
<evidence type="ECO:0000313" key="3">
    <source>
        <dbReference type="Proteomes" id="UP000705230"/>
    </source>
</evidence>
<reference evidence="2" key="1">
    <citation type="submission" date="2020-10" db="EMBL/GenBank/DDBJ databases">
        <title>Microbiome of the Black Sea water column analyzed by genome centric metagenomics.</title>
        <authorList>
            <person name="Cabello-Yeves P.J."/>
            <person name="Callieri C."/>
            <person name="Picazo A."/>
            <person name="Mehrshad M."/>
            <person name="Haro-Moreno J.M."/>
            <person name="Roda-Garcia J."/>
            <person name="Dzembekova N."/>
            <person name="Slabakova V."/>
            <person name="Slabakova N."/>
            <person name="Moncheva S."/>
            <person name="Rodriguez-Valera F."/>
        </authorList>
    </citation>
    <scope>NUCLEOTIDE SEQUENCE</scope>
    <source>
        <strain evidence="2">BS30m-G43</strain>
    </source>
</reference>
<organism evidence="2 3">
    <name type="scientific">SAR86 cluster bacterium</name>
    <dbReference type="NCBI Taxonomy" id="2030880"/>
    <lineage>
        <taxon>Bacteria</taxon>
        <taxon>Pseudomonadati</taxon>
        <taxon>Pseudomonadota</taxon>
        <taxon>Gammaproteobacteria</taxon>
        <taxon>SAR86 cluster</taxon>
    </lineage>
</organism>
<dbReference type="EMBL" id="JADHSG010000007">
    <property type="protein sequence ID" value="MBL6903554.1"/>
    <property type="molecule type" value="Genomic_DNA"/>
</dbReference>
<evidence type="ECO:0008006" key="4">
    <source>
        <dbReference type="Google" id="ProtNLM"/>
    </source>
</evidence>
<dbReference type="PROSITE" id="PS51257">
    <property type="entry name" value="PROKAR_LIPOPROTEIN"/>
    <property type="match status" value="1"/>
</dbReference>
<dbReference type="Proteomes" id="UP000705230">
    <property type="component" value="Unassembled WGS sequence"/>
</dbReference>
<evidence type="ECO:0000313" key="2">
    <source>
        <dbReference type="EMBL" id="MBL6903554.1"/>
    </source>
</evidence>
<evidence type="ECO:0000256" key="1">
    <source>
        <dbReference type="SAM" id="SignalP"/>
    </source>
</evidence>
<protein>
    <recommendedName>
        <fullName evidence="4">LPS-assembly lipoprotein LptE</fullName>
    </recommendedName>
</protein>
<proteinExistence type="predicted"/>
<feature type="signal peptide" evidence="1">
    <location>
        <begin position="1"/>
        <end position="19"/>
    </location>
</feature>
<accession>A0A937M2Q0</accession>
<comment type="caution">
    <text evidence="2">The sequence shown here is derived from an EMBL/GenBank/DDBJ whole genome shotgun (WGS) entry which is preliminary data.</text>
</comment>
<feature type="chain" id="PRO_5037554830" description="LPS-assembly lipoprotein LptE" evidence="1">
    <location>
        <begin position="20"/>
        <end position="149"/>
    </location>
</feature>
<dbReference type="AlphaFoldDB" id="A0A937M2Q0"/>